<organism evidence="8 9">
    <name type="scientific">Maribellus comscasis</name>
    <dbReference type="NCBI Taxonomy" id="2681766"/>
    <lineage>
        <taxon>Bacteria</taxon>
        <taxon>Pseudomonadati</taxon>
        <taxon>Bacteroidota</taxon>
        <taxon>Bacteroidia</taxon>
        <taxon>Marinilabiliales</taxon>
        <taxon>Prolixibacteraceae</taxon>
        <taxon>Maribellus</taxon>
    </lineage>
</organism>
<dbReference type="InterPro" id="IPR014284">
    <property type="entry name" value="RNA_pol_sigma-70_dom"/>
</dbReference>
<evidence type="ECO:0000313" key="9">
    <source>
        <dbReference type="Proteomes" id="UP000428260"/>
    </source>
</evidence>
<dbReference type="InterPro" id="IPR013249">
    <property type="entry name" value="RNA_pol_sigma70_r4_t2"/>
</dbReference>
<reference evidence="8 9" key="1">
    <citation type="submission" date="2019-11" db="EMBL/GenBank/DDBJ databases">
        <authorList>
            <person name="Zheng R.K."/>
            <person name="Sun C.M."/>
        </authorList>
    </citation>
    <scope>NUCLEOTIDE SEQUENCE [LARGE SCALE GENOMIC DNA]</scope>
    <source>
        <strain evidence="8 9">WC007</strain>
    </source>
</reference>
<dbReference type="PANTHER" id="PTHR43133:SF8">
    <property type="entry name" value="RNA POLYMERASE SIGMA FACTOR HI_1459-RELATED"/>
    <property type="match status" value="1"/>
</dbReference>
<dbReference type="InterPro" id="IPR036388">
    <property type="entry name" value="WH-like_DNA-bd_sf"/>
</dbReference>
<evidence type="ECO:0000259" key="6">
    <source>
        <dbReference type="Pfam" id="PF04542"/>
    </source>
</evidence>
<dbReference type="Pfam" id="PF04542">
    <property type="entry name" value="Sigma70_r2"/>
    <property type="match status" value="1"/>
</dbReference>
<dbReference type="Gene3D" id="1.10.1740.10">
    <property type="match status" value="1"/>
</dbReference>
<dbReference type="InterPro" id="IPR013325">
    <property type="entry name" value="RNA_pol_sigma_r2"/>
</dbReference>
<dbReference type="Gene3D" id="1.10.10.10">
    <property type="entry name" value="Winged helix-like DNA-binding domain superfamily/Winged helix DNA-binding domain"/>
    <property type="match status" value="1"/>
</dbReference>
<accession>A0A6I6JYC7</accession>
<dbReference type="SUPFAM" id="SSF88946">
    <property type="entry name" value="Sigma2 domain of RNA polymerase sigma factors"/>
    <property type="match status" value="1"/>
</dbReference>
<evidence type="ECO:0000313" key="8">
    <source>
        <dbReference type="EMBL" id="QGY45172.1"/>
    </source>
</evidence>
<dbReference type="Pfam" id="PF08281">
    <property type="entry name" value="Sigma70_r4_2"/>
    <property type="match status" value="1"/>
</dbReference>
<sequence>MVKTEHVEQTFRKQNKSLLNYIRRHLPLEQAEDVLQDVFIQFFSSYEHIRSVENISSWLYKTAINRVIDLKRKKKPDLFSDKEIKNSVSDDGVLYLEDILPTLNDGPEEDLFRKIIWEEIEEALDELPEEQREVFVLHEFENRSFREISRISGEKVNTLISRKRYAVLYLREKLKGLYQQLKQ</sequence>
<evidence type="ECO:0000259" key="7">
    <source>
        <dbReference type="Pfam" id="PF08281"/>
    </source>
</evidence>
<dbReference type="GO" id="GO:0003677">
    <property type="term" value="F:DNA binding"/>
    <property type="evidence" value="ECO:0007669"/>
    <property type="project" value="UniProtKB-KW"/>
</dbReference>
<keyword evidence="5" id="KW-0804">Transcription</keyword>
<dbReference type="InterPro" id="IPR039425">
    <property type="entry name" value="RNA_pol_sigma-70-like"/>
</dbReference>
<gene>
    <name evidence="8" type="ORF">GM418_16280</name>
</gene>
<protein>
    <submittedName>
        <fullName evidence="8">Sigma-70 family RNA polymerase sigma factor</fullName>
    </submittedName>
</protein>
<dbReference type="KEGG" id="mcos:GM418_16280"/>
<dbReference type="InterPro" id="IPR007627">
    <property type="entry name" value="RNA_pol_sigma70_r2"/>
</dbReference>
<dbReference type="EMBL" id="CP046401">
    <property type="protein sequence ID" value="QGY45172.1"/>
    <property type="molecule type" value="Genomic_DNA"/>
</dbReference>
<dbReference type="InterPro" id="IPR013324">
    <property type="entry name" value="RNA_pol_sigma_r3/r4-like"/>
</dbReference>
<evidence type="ECO:0000256" key="4">
    <source>
        <dbReference type="ARBA" id="ARBA00023125"/>
    </source>
</evidence>
<evidence type="ECO:0000256" key="1">
    <source>
        <dbReference type="ARBA" id="ARBA00010641"/>
    </source>
</evidence>
<dbReference type="Proteomes" id="UP000428260">
    <property type="component" value="Chromosome"/>
</dbReference>
<dbReference type="CDD" id="cd06171">
    <property type="entry name" value="Sigma70_r4"/>
    <property type="match status" value="1"/>
</dbReference>
<dbReference type="SUPFAM" id="SSF88659">
    <property type="entry name" value="Sigma3 and sigma4 domains of RNA polymerase sigma factors"/>
    <property type="match status" value="1"/>
</dbReference>
<evidence type="ECO:0000256" key="2">
    <source>
        <dbReference type="ARBA" id="ARBA00023015"/>
    </source>
</evidence>
<dbReference type="PANTHER" id="PTHR43133">
    <property type="entry name" value="RNA POLYMERASE ECF-TYPE SIGMA FACTO"/>
    <property type="match status" value="1"/>
</dbReference>
<keyword evidence="4" id="KW-0238">DNA-binding</keyword>
<name>A0A6I6JYC7_9BACT</name>
<proteinExistence type="inferred from homology"/>
<comment type="similarity">
    <text evidence="1">Belongs to the sigma-70 factor family. ECF subfamily.</text>
</comment>
<feature type="domain" description="RNA polymerase sigma factor 70 region 4 type 2" evidence="7">
    <location>
        <begin position="118"/>
        <end position="158"/>
    </location>
</feature>
<keyword evidence="2" id="KW-0805">Transcription regulation</keyword>
<keyword evidence="3" id="KW-0731">Sigma factor</keyword>
<dbReference type="GO" id="GO:0006352">
    <property type="term" value="P:DNA-templated transcription initiation"/>
    <property type="evidence" value="ECO:0007669"/>
    <property type="project" value="InterPro"/>
</dbReference>
<dbReference type="GO" id="GO:0016987">
    <property type="term" value="F:sigma factor activity"/>
    <property type="evidence" value="ECO:0007669"/>
    <property type="project" value="UniProtKB-KW"/>
</dbReference>
<dbReference type="NCBIfam" id="TIGR02937">
    <property type="entry name" value="sigma70-ECF"/>
    <property type="match status" value="1"/>
</dbReference>
<dbReference type="AlphaFoldDB" id="A0A6I6JYC7"/>
<keyword evidence="9" id="KW-1185">Reference proteome</keyword>
<feature type="domain" description="RNA polymerase sigma-70 region 2" evidence="6">
    <location>
        <begin position="17"/>
        <end position="75"/>
    </location>
</feature>
<evidence type="ECO:0000256" key="3">
    <source>
        <dbReference type="ARBA" id="ARBA00023082"/>
    </source>
</evidence>
<evidence type="ECO:0000256" key="5">
    <source>
        <dbReference type="ARBA" id="ARBA00023163"/>
    </source>
</evidence>
<dbReference type="RefSeq" id="WP_158868192.1">
    <property type="nucleotide sequence ID" value="NZ_CP046401.1"/>
</dbReference>